<keyword evidence="2" id="KW-1185">Reference proteome</keyword>
<name>A0AAV9AZ36_ACOGR</name>
<proteinExistence type="predicted"/>
<comment type="caution">
    <text evidence="1">The sequence shown here is derived from an EMBL/GenBank/DDBJ whole genome shotgun (WGS) entry which is preliminary data.</text>
</comment>
<evidence type="ECO:0000313" key="2">
    <source>
        <dbReference type="Proteomes" id="UP001179952"/>
    </source>
</evidence>
<accession>A0AAV9AZ36</accession>
<reference evidence="1" key="1">
    <citation type="journal article" date="2023" name="Nat. Commun.">
        <title>Diploid and tetraploid genomes of Acorus and the evolution of monocots.</title>
        <authorList>
            <person name="Ma L."/>
            <person name="Liu K.W."/>
            <person name="Li Z."/>
            <person name="Hsiao Y.Y."/>
            <person name="Qi Y."/>
            <person name="Fu T."/>
            <person name="Tang G.D."/>
            <person name="Zhang D."/>
            <person name="Sun W.H."/>
            <person name="Liu D.K."/>
            <person name="Li Y."/>
            <person name="Chen G.Z."/>
            <person name="Liu X.D."/>
            <person name="Liao X.Y."/>
            <person name="Jiang Y.T."/>
            <person name="Yu X."/>
            <person name="Hao Y."/>
            <person name="Huang J."/>
            <person name="Zhao X.W."/>
            <person name="Ke S."/>
            <person name="Chen Y.Y."/>
            <person name="Wu W.L."/>
            <person name="Hsu J.L."/>
            <person name="Lin Y.F."/>
            <person name="Huang M.D."/>
            <person name="Li C.Y."/>
            <person name="Huang L."/>
            <person name="Wang Z.W."/>
            <person name="Zhao X."/>
            <person name="Zhong W.Y."/>
            <person name="Peng D.H."/>
            <person name="Ahmad S."/>
            <person name="Lan S."/>
            <person name="Zhang J.S."/>
            <person name="Tsai W.C."/>
            <person name="Van de Peer Y."/>
            <person name="Liu Z.J."/>
        </authorList>
    </citation>
    <scope>NUCLEOTIDE SEQUENCE</scope>
    <source>
        <strain evidence="1">SCP</strain>
    </source>
</reference>
<dbReference type="AlphaFoldDB" id="A0AAV9AZ36"/>
<sequence length="84" mass="9801">MDSLWVRWVTKRYLDKQNIWSAKPTSAGSWIWPKLLASRNWIKPEIRYIIFSGRNLKAWTDPWIKGKSLAELSSPQDQQGVIGT</sequence>
<organism evidence="1 2">
    <name type="scientific">Acorus gramineus</name>
    <name type="common">Dwarf sweet flag</name>
    <dbReference type="NCBI Taxonomy" id="55184"/>
    <lineage>
        <taxon>Eukaryota</taxon>
        <taxon>Viridiplantae</taxon>
        <taxon>Streptophyta</taxon>
        <taxon>Embryophyta</taxon>
        <taxon>Tracheophyta</taxon>
        <taxon>Spermatophyta</taxon>
        <taxon>Magnoliopsida</taxon>
        <taxon>Liliopsida</taxon>
        <taxon>Acoraceae</taxon>
        <taxon>Acorus</taxon>
    </lineage>
</organism>
<dbReference type="Proteomes" id="UP001179952">
    <property type="component" value="Unassembled WGS sequence"/>
</dbReference>
<evidence type="ECO:0000313" key="1">
    <source>
        <dbReference type="EMBL" id="KAK1269610.1"/>
    </source>
</evidence>
<dbReference type="EMBL" id="JAUJYN010000006">
    <property type="protein sequence ID" value="KAK1269610.1"/>
    <property type="molecule type" value="Genomic_DNA"/>
</dbReference>
<reference evidence="1" key="2">
    <citation type="submission" date="2023-06" db="EMBL/GenBank/DDBJ databases">
        <authorList>
            <person name="Ma L."/>
            <person name="Liu K.-W."/>
            <person name="Li Z."/>
            <person name="Hsiao Y.-Y."/>
            <person name="Qi Y."/>
            <person name="Fu T."/>
            <person name="Tang G."/>
            <person name="Zhang D."/>
            <person name="Sun W.-H."/>
            <person name="Liu D.-K."/>
            <person name="Li Y."/>
            <person name="Chen G.-Z."/>
            <person name="Liu X.-D."/>
            <person name="Liao X.-Y."/>
            <person name="Jiang Y.-T."/>
            <person name="Yu X."/>
            <person name="Hao Y."/>
            <person name="Huang J."/>
            <person name="Zhao X.-W."/>
            <person name="Ke S."/>
            <person name="Chen Y.-Y."/>
            <person name="Wu W.-L."/>
            <person name="Hsu J.-L."/>
            <person name="Lin Y.-F."/>
            <person name="Huang M.-D."/>
            <person name="Li C.-Y."/>
            <person name="Huang L."/>
            <person name="Wang Z.-W."/>
            <person name="Zhao X."/>
            <person name="Zhong W.-Y."/>
            <person name="Peng D.-H."/>
            <person name="Ahmad S."/>
            <person name="Lan S."/>
            <person name="Zhang J.-S."/>
            <person name="Tsai W.-C."/>
            <person name="Van De Peer Y."/>
            <person name="Liu Z.-J."/>
        </authorList>
    </citation>
    <scope>NUCLEOTIDE SEQUENCE</scope>
    <source>
        <strain evidence="1">SCP</strain>
        <tissue evidence="1">Leaves</tissue>
    </source>
</reference>
<gene>
    <name evidence="1" type="ORF">QJS04_geneDACA008287</name>
</gene>
<protein>
    <submittedName>
        <fullName evidence="1">Uncharacterized protein</fullName>
    </submittedName>
</protein>